<gene>
    <name evidence="1" type="ORF">BU23DRAFT_557850</name>
</gene>
<evidence type="ECO:0000313" key="1">
    <source>
        <dbReference type="EMBL" id="KAF1969155.1"/>
    </source>
</evidence>
<organism evidence="1 2">
    <name type="scientific">Bimuria novae-zelandiae CBS 107.79</name>
    <dbReference type="NCBI Taxonomy" id="1447943"/>
    <lineage>
        <taxon>Eukaryota</taxon>
        <taxon>Fungi</taxon>
        <taxon>Dikarya</taxon>
        <taxon>Ascomycota</taxon>
        <taxon>Pezizomycotina</taxon>
        <taxon>Dothideomycetes</taxon>
        <taxon>Pleosporomycetidae</taxon>
        <taxon>Pleosporales</taxon>
        <taxon>Massarineae</taxon>
        <taxon>Didymosphaeriaceae</taxon>
        <taxon>Bimuria</taxon>
    </lineage>
</organism>
<reference evidence="1" key="1">
    <citation type="journal article" date="2020" name="Stud. Mycol.">
        <title>101 Dothideomycetes genomes: a test case for predicting lifestyles and emergence of pathogens.</title>
        <authorList>
            <person name="Haridas S."/>
            <person name="Albert R."/>
            <person name="Binder M."/>
            <person name="Bloem J."/>
            <person name="Labutti K."/>
            <person name="Salamov A."/>
            <person name="Andreopoulos B."/>
            <person name="Baker S."/>
            <person name="Barry K."/>
            <person name="Bills G."/>
            <person name="Bluhm B."/>
            <person name="Cannon C."/>
            <person name="Castanera R."/>
            <person name="Culley D."/>
            <person name="Daum C."/>
            <person name="Ezra D."/>
            <person name="Gonzalez J."/>
            <person name="Henrissat B."/>
            <person name="Kuo A."/>
            <person name="Liang C."/>
            <person name="Lipzen A."/>
            <person name="Lutzoni F."/>
            <person name="Magnuson J."/>
            <person name="Mondo S."/>
            <person name="Nolan M."/>
            <person name="Ohm R."/>
            <person name="Pangilinan J."/>
            <person name="Park H.-J."/>
            <person name="Ramirez L."/>
            <person name="Alfaro M."/>
            <person name="Sun H."/>
            <person name="Tritt A."/>
            <person name="Yoshinaga Y."/>
            <person name="Zwiers L.-H."/>
            <person name="Turgeon B."/>
            <person name="Goodwin S."/>
            <person name="Spatafora J."/>
            <person name="Crous P."/>
            <person name="Grigoriev I."/>
        </authorList>
    </citation>
    <scope>NUCLEOTIDE SEQUENCE</scope>
    <source>
        <strain evidence="1">CBS 107.79</strain>
    </source>
</reference>
<proteinExistence type="predicted"/>
<accession>A0A6A5UWI5</accession>
<name>A0A6A5UWI5_9PLEO</name>
<dbReference type="AlphaFoldDB" id="A0A6A5UWI5"/>
<keyword evidence="2" id="KW-1185">Reference proteome</keyword>
<dbReference type="Proteomes" id="UP000800036">
    <property type="component" value="Unassembled WGS sequence"/>
</dbReference>
<evidence type="ECO:0000313" key="2">
    <source>
        <dbReference type="Proteomes" id="UP000800036"/>
    </source>
</evidence>
<dbReference type="EMBL" id="ML976712">
    <property type="protein sequence ID" value="KAF1969155.1"/>
    <property type="molecule type" value="Genomic_DNA"/>
</dbReference>
<protein>
    <submittedName>
        <fullName evidence="1">Uncharacterized protein</fullName>
    </submittedName>
</protein>
<sequence>MFDFFQVLELRSIALTHPNFSNTAQGYLFRTIDLEPQLWAERTVYHQEFQCLGIADSTARDVEEDAAPSRLLALIYTKPKLANNIHHVRLHIGLHCTWASEGLYFYYNPAISDILYHTSNLEDVEIKLKCIQTPGQMVRVEQLRKSLCTLMELLNVICIPKLIVPYPNTFDIFIVGQMNGVETVRNGGHREVQIKDESGLRPMLTNCSS</sequence>